<dbReference type="AlphaFoldDB" id="A0A9W6ZWJ6"/>
<comment type="caution">
    <text evidence="2">The sequence shown here is derived from an EMBL/GenBank/DDBJ whole genome shotgun (WGS) entry which is preliminary data.</text>
</comment>
<accession>A0A9W6ZWJ6</accession>
<dbReference type="EMBL" id="BRXZ01003623">
    <property type="protein sequence ID" value="GMH58657.1"/>
    <property type="molecule type" value="Genomic_DNA"/>
</dbReference>
<dbReference type="OrthoDB" id="44464at2759"/>
<feature type="coiled-coil region" evidence="1">
    <location>
        <begin position="82"/>
        <end position="119"/>
    </location>
</feature>
<organism evidence="2 3">
    <name type="scientific">Triparma retinervis</name>
    <dbReference type="NCBI Taxonomy" id="2557542"/>
    <lineage>
        <taxon>Eukaryota</taxon>
        <taxon>Sar</taxon>
        <taxon>Stramenopiles</taxon>
        <taxon>Ochrophyta</taxon>
        <taxon>Bolidophyceae</taxon>
        <taxon>Parmales</taxon>
        <taxon>Triparmaceae</taxon>
        <taxon>Triparma</taxon>
    </lineage>
</organism>
<gene>
    <name evidence="2" type="ORF">TrRE_jg161</name>
</gene>
<evidence type="ECO:0000313" key="2">
    <source>
        <dbReference type="EMBL" id="GMH58657.1"/>
    </source>
</evidence>
<dbReference type="Proteomes" id="UP001165082">
    <property type="component" value="Unassembled WGS sequence"/>
</dbReference>
<evidence type="ECO:0000313" key="3">
    <source>
        <dbReference type="Proteomes" id="UP001165082"/>
    </source>
</evidence>
<proteinExistence type="predicted"/>
<protein>
    <submittedName>
        <fullName evidence="2">Uncharacterized protein</fullName>
    </submittedName>
</protein>
<keyword evidence="1" id="KW-0175">Coiled coil</keyword>
<reference evidence="2" key="1">
    <citation type="submission" date="2022-07" db="EMBL/GenBank/DDBJ databases">
        <title>Genome analysis of Parmales, a sister group of diatoms, reveals the evolutionary specialization of diatoms from phago-mixotrophs to photoautotrophs.</title>
        <authorList>
            <person name="Ban H."/>
            <person name="Sato S."/>
            <person name="Yoshikawa S."/>
            <person name="Kazumasa Y."/>
            <person name="Nakamura Y."/>
            <person name="Ichinomiya M."/>
            <person name="Saitoh K."/>
            <person name="Sato N."/>
            <person name="Blanc-Mathieu R."/>
            <person name="Endo H."/>
            <person name="Kuwata A."/>
            <person name="Ogata H."/>
        </authorList>
    </citation>
    <scope>NUCLEOTIDE SEQUENCE</scope>
</reference>
<feature type="non-terminal residue" evidence="2">
    <location>
        <position position="1"/>
    </location>
</feature>
<evidence type="ECO:0000256" key="1">
    <source>
        <dbReference type="SAM" id="Coils"/>
    </source>
</evidence>
<name>A0A9W6ZWJ6_9STRA</name>
<sequence>MVADYVKADVASYLSDTSSESDGSDTNVDVVLGTSRVGLLAKYDNIGSTYNRVWTAGEDEDVEVDDEKERMIEEWLRAKEEGDQTEEQLRVLEKKIGEEREKLEEVRQKKRRIESEENAGRDPCLFSKRTAFDISLTLVEDK</sequence>
<keyword evidence="3" id="KW-1185">Reference proteome</keyword>